<dbReference type="InterPro" id="IPR004242">
    <property type="entry name" value="Transposase_21"/>
</dbReference>
<dbReference type="Proteomes" id="UP001515500">
    <property type="component" value="Chromosome 17"/>
</dbReference>
<protein>
    <submittedName>
        <fullName evidence="3 4">Uncharacterized protein LOC120280350</fullName>
    </submittedName>
</protein>
<dbReference type="RefSeq" id="XP_039143102.1">
    <property type="nucleotide sequence ID" value="XM_039287168.1"/>
</dbReference>
<dbReference type="GeneID" id="120280350"/>
<accession>A0AB40CV83</accession>
<evidence type="ECO:0000313" key="5">
    <source>
        <dbReference type="RefSeq" id="XP_039143099.1"/>
    </source>
</evidence>
<dbReference type="PANTHER" id="PTHR10775">
    <property type="entry name" value="OS08G0208400 PROTEIN"/>
    <property type="match status" value="1"/>
</dbReference>
<organism evidence="2 4">
    <name type="scientific">Dioscorea cayennensis subsp. rotundata</name>
    <name type="common">White Guinea yam</name>
    <name type="synonym">Dioscorea rotundata</name>
    <dbReference type="NCBI Taxonomy" id="55577"/>
    <lineage>
        <taxon>Eukaryota</taxon>
        <taxon>Viridiplantae</taxon>
        <taxon>Streptophyta</taxon>
        <taxon>Embryophyta</taxon>
        <taxon>Tracheophyta</taxon>
        <taxon>Spermatophyta</taxon>
        <taxon>Magnoliopsida</taxon>
        <taxon>Liliopsida</taxon>
        <taxon>Dioscoreales</taxon>
        <taxon>Dioscoreaceae</taxon>
        <taxon>Dioscorea</taxon>
    </lineage>
</organism>
<evidence type="ECO:0000313" key="2">
    <source>
        <dbReference type="Proteomes" id="UP001515500"/>
    </source>
</evidence>
<dbReference type="Pfam" id="PF02992">
    <property type="entry name" value="Transposase_21"/>
    <property type="match status" value="1"/>
</dbReference>
<evidence type="ECO:0000313" key="4">
    <source>
        <dbReference type="RefSeq" id="XP_039143098.1"/>
    </source>
</evidence>
<evidence type="ECO:0000313" key="6">
    <source>
        <dbReference type="RefSeq" id="XP_039143100.1"/>
    </source>
</evidence>
<dbReference type="Pfam" id="PF13963">
    <property type="entry name" value="Transpos_assoc"/>
    <property type="match status" value="1"/>
</dbReference>
<sequence length="395" mass="45688">MDRDRSWMYSRLNDGFITPNYFNGVEDFISFAFSQHDFVRGNKIRCPCVGCQNNKWQISDNVRKHLFLKGFCYGYTTWISHGEQPTGESSHSRADNEPICQGQNENLYARMVMDVAMGSFDFDANQGKELRVECESPNPSASNFFSLLQDADEPLWSGCVNYTKLSAVSQLLNCKAEFNMSESCFNRLIKVVKSMLPADECLLEDFYKMKKRLTKLGLGYVQIHVCPKNCILFYRETIELEICSICGHPRYKPSKSSGRRQKRIPFKILLYFPLVPRLQRLYMSAKIAEHMTWHAYNKSNDRVLRHPVDSEAWQHFNLTHESFAMEPQNVRLGLCADGFNPFGPASKPYSVWPVMLNVYNLPPWMCMKKPYIFLSMVIPGNPNQNIDVFFTAPNR</sequence>
<feature type="domain" description="Transposase-associated" evidence="1">
    <location>
        <begin position="5"/>
        <end position="83"/>
    </location>
</feature>
<evidence type="ECO:0000259" key="1">
    <source>
        <dbReference type="Pfam" id="PF13963"/>
    </source>
</evidence>
<proteinExistence type="predicted"/>
<dbReference type="RefSeq" id="XP_039143098.1">
    <property type="nucleotide sequence ID" value="XM_039287164.1"/>
</dbReference>
<dbReference type="AlphaFoldDB" id="A0AB40CV83"/>
<keyword evidence="2" id="KW-1185">Reference proteome</keyword>
<evidence type="ECO:0000313" key="3">
    <source>
        <dbReference type="RefSeq" id="XP_039143097.1"/>
    </source>
</evidence>
<evidence type="ECO:0000313" key="8">
    <source>
        <dbReference type="RefSeq" id="XP_039143102.1"/>
    </source>
</evidence>
<gene>
    <name evidence="3 4 5 6 7 8" type="primary">LOC120280350</name>
</gene>
<evidence type="ECO:0000313" key="7">
    <source>
        <dbReference type="RefSeq" id="XP_039143101.1"/>
    </source>
</evidence>
<dbReference type="RefSeq" id="XP_039143099.1">
    <property type="nucleotide sequence ID" value="XM_039287165.1"/>
</dbReference>
<dbReference type="RefSeq" id="XP_039143097.1">
    <property type="nucleotide sequence ID" value="XM_039287163.1"/>
</dbReference>
<dbReference type="InterPro" id="IPR029480">
    <property type="entry name" value="Transpos_assoc"/>
</dbReference>
<reference evidence="3 4" key="1">
    <citation type="submission" date="2025-04" db="UniProtKB">
        <authorList>
            <consortium name="RefSeq"/>
        </authorList>
    </citation>
    <scope>IDENTIFICATION</scope>
</reference>
<dbReference type="RefSeq" id="XP_039143101.1">
    <property type="nucleotide sequence ID" value="XM_039287167.1"/>
</dbReference>
<dbReference type="PANTHER" id="PTHR10775:SF183">
    <property type="entry name" value="TRANSPOSON, EN_SPM-LIKE, TRANSPOSASE-ASSOCIATED DOMAIN PROTEIN-RELATED"/>
    <property type="match status" value="1"/>
</dbReference>
<dbReference type="RefSeq" id="XP_039143100.1">
    <property type="nucleotide sequence ID" value="XM_039287166.1"/>
</dbReference>
<name>A0AB40CV83_DIOCR</name>